<dbReference type="PROSITE" id="PS51348">
    <property type="entry name" value="GLYCOSYL_HYDROL_F22_2"/>
    <property type="match status" value="1"/>
</dbReference>
<dbReference type="GeneID" id="114858887"/>
<dbReference type="InterPro" id="IPR019799">
    <property type="entry name" value="Glyco_hydro_22_CS"/>
</dbReference>
<evidence type="ECO:0000313" key="6">
    <source>
        <dbReference type="RefSeq" id="XP_029012396.1"/>
    </source>
</evidence>
<feature type="domain" description="Glycosyl hydrolases family 22 (GH22)" evidence="4">
    <location>
        <begin position="157"/>
        <end position="175"/>
    </location>
</feature>
<name>A0A6P7MZ85_BETSP</name>
<dbReference type="Gene3D" id="1.10.530.10">
    <property type="match status" value="1"/>
</dbReference>
<accession>A0A6P7MZ85</accession>
<evidence type="ECO:0000259" key="4">
    <source>
        <dbReference type="PROSITE" id="PS00128"/>
    </source>
</evidence>
<evidence type="ECO:0000256" key="3">
    <source>
        <dbReference type="ARBA" id="ARBA00023157"/>
    </source>
</evidence>
<dbReference type="InParanoid" id="A0A6P7MZ85"/>
<dbReference type="Proteomes" id="UP000515150">
    <property type="component" value="Chromosome 1"/>
</dbReference>
<dbReference type="PANTHER" id="PTHR11407:SF63">
    <property type="entry name" value="LYSOZYME C"/>
    <property type="match status" value="1"/>
</dbReference>
<keyword evidence="3" id="KW-1015">Disulfide bond</keyword>
<dbReference type="PROSITE" id="PS00128">
    <property type="entry name" value="GLYCOSYL_HYDROL_F22_1"/>
    <property type="match status" value="1"/>
</dbReference>
<proteinExistence type="predicted"/>
<evidence type="ECO:0000256" key="1">
    <source>
        <dbReference type="ARBA" id="ARBA00012732"/>
    </source>
</evidence>
<dbReference type="KEGG" id="bspl:114858887"/>
<dbReference type="GO" id="GO:0003796">
    <property type="term" value="F:lysozyme activity"/>
    <property type="evidence" value="ECO:0007669"/>
    <property type="project" value="UniProtKB-EC"/>
</dbReference>
<dbReference type="AlphaFoldDB" id="A0A6P7MZ85"/>
<dbReference type="InterPro" id="IPR001916">
    <property type="entry name" value="Glyco_hydro_22"/>
</dbReference>
<dbReference type="RefSeq" id="XP_029012396.1">
    <property type="nucleotide sequence ID" value="XM_029156563.3"/>
</dbReference>
<sequence>MRSRAAASEPDEMQIPVLLVSLVLVWSLADGAIVSKCDLREQLEKAIGNLTVTSRQKPLAGADLVAKFVCHAQLASHFNTSLVKRLTTNIYKDPLNLLWPHNRRRRSTLSRRPKDSSGCVRCRRAAEADGGGTFYGIFQFSSRLVCSDGSAPSPTICGLPCSKLVDDNISDDIRCLKSIFTVPGNGSLGEADQEELEKMIGLILQPQCCTIQPSVYFAECP</sequence>
<dbReference type="GO" id="GO:0042742">
    <property type="term" value="P:defense response to bacterium"/>
    <property type="evidence" value="ECO:0007669"/>
    <property type="project" value="UniProtKB-KW"/>
</dbReference>
<dbReference type="SMART" id="SM00263">
    <property type="entry name" value="LYZ1"/>
    <property type="match status" value="1"/>
</dbReference>
<dbReference type="EC" id="3.2.1.17" evidence="1"/>
<evidence type="ECO:0000313" key="5">
    <source>
        <dbReference type="Proteomes" id="UP000515150"/>
    </source>
</evidence>
<dbReference type="SUPFAM" id="SSF53955">
    <property type="entry name" value="Lysozyme-like"/>
    <property type="match status" value="1"/>
</dbReference>
<keyword evidence="5" id="KW-1185">Reference proteome</keyword>
<gene>
    <name evidence="6" type="primary">LOC114858887</name>
</gene>
<organism evidence="5 6">
    <name type="scientific">Betta splendens</name>
    <name type="common">Siamese fighting fish</name>
    <dbReference type="NCBI Taxonomy" id="158456"/>
    <lineage>
        <taxon>Eukaryota</taxon>
        <taxon>Metazoa</taxon>
        <taxon>Chordata</taxon>
        <taxon>Craniata</taxon>
        <taxon>Vertebrata</taxon>
        <taxon>Euteleostomi</taxon>
        <taxon>Actinopterygii</taxon>
        <taxon>Neopterygii</taxon>
        <taxon>Teleostei</taxon>
        <taxon>Neoteleostei</taxon>
        <taxon>Acanthomorphata</taxon>
        <taxon>Anabantaria</taxon>
        <taxon>Anabantiformes</taxon>
        <taxon>Anabantoidei</taxon>
        <taxon>Osphronemidae</taxon>
        <taxon>Betta</taxon>
    </lineage>
</organism>
<dbReference type="GO" id="GO:0031640">
    <property type="term" value="P:killing of cells of another organism"/>
    <property type="evidence" value="ECO:0007669"/>
    <property type="project" value="UniProtKB-KW"/>
</dbReference>
<reference evidence="6" key="1">
    <citation type="submission" date="2025-08" db="UniProtKB">
        <authorList>
            <consortium name="RefSeq"/>
        </authorList>
    </citation>
    <scope>IDENTIFICATION</scope>
</reference>
<evidence type="ECO:0000256" key="2">
    <source>
        <dbReference type="ARBA" id="ARBA00022638"/>
    </source>
</evidence>
<keyword evidence="2" id="KW-0929">Antimicrobial</keyword>
<keyword evidence="2" id="KW-0081">Bacteriolytic enzyme</keyword>
<dbReference type="Pfam" id="PF00062">
    <property type="entry name" value="Lys"/>
    <property type="match status" value="1"/>
</dbReference>
<dbReference type="PANTHER" id="PTHR11407">
    <property type="entry name" value="LYSOZYME C"/>
    <property type="match status" value="1"/>
</dbReference>
<dbReference type="InterPro" id="IPR023346">
    <property type="entry name" value="Lysozyme-like_dom_sf"/>
</dbReference>
<protein>
    <recommendedName>
        <fullName evidence="1">lysozyme</fullName>
        <ecNumber evidence="1">3.2.1.17</ecNumber>
    </recommendedName>
</protein>